<dbReference type="InterPro" id="IPR029063">
    <property type="entry name" value="SAM-dependent_MTases_sf"/>
</dbReference>
<reference evidence="4 5" key="1">
    <citation type="submission" date="2017-08" db="EMBL/GenBank/DDBJ databases">
        <title>Aliifodinibius alkalisoli sp. nov., isolated from saline alkaline soil.</title>
        <authorList>
            <person name="Liu D."/>
            <person name="Zhang G."/>
        </authorList>
    </citation>
    <scope>NUCLEOTIDE SEQUENCE [LARGE SCALE GENOMIC DNA]</scope>
    <source>
        <strain evidence="4 5">WN023</strain>
    </source>
</reference>
<dbReference type="Proteomes" id="UP000218831">
    <property type="component" value="Unassembled WGS sequence"/>
</dbReference>
<dbReference type="Pfam" id="PF13649">
    <property type="entry name" value="Methyltransf_25"/>
    <property type="match status" value="1"/>
</dbReference>
<evidence type="ECO:0000256" key="2">
    <source>
        <dbReference type="ARBA" id="ARBA00022679"/>
    </source>
</evidence>
<keyword evidence="5" id="KW-1185">Reference proteome</keyword>
<evidence type="ECO:0000256" key="1">
    <source>
        <dbReference type="ARBA" id="ARBA00022603"/>
    </source>
</evidence>
<dbReference type="InterPro" id="IPR041698">
    <property type="entry name" value="Methyltransf_25"/>
</dbReference>
<dbReference type="OrthoDB" id="2370471at2"/>
<dbReference type="GO" id="GO:0032259">
    <property type="term" value="P:methylation"/>
    <property type="evidence" value="ECO:0007669"/>
    <property type="project" value="UniProtKB-KW"/>
</dbReference>
<proteinExistence type="predicted"/>
<comment type="caution">
    <text evidence="4">The sequence shown here is derived from an EMBL/GenBank/DDBJ whole genome shotgun (WGS) entry which is preliminary data.</text>
</comment>
<gene>
    <name evidence="4" type="ORF">CK503_09880</name>
</gene>
<evidence type="ECO:0000313" key="5">
    <source>
        <dbReference type="Proteomes" id="UP000218831"/>
    </source>
</evidence>
<evidence type="ECO:0000259" key="3">
    <source>
        <dbReference type="Pfam" id="PF13649"/>
    </source>
</evidence>
<dbReference type="AlphaFoldDB" id="A0A2A2GAU4"/>
<sequence length="211" mass="24223">MSNTSENPITEVHTKNIAQYYRFHSHIYDATRWSFLFGRKTLVEEIPSLPTNARILEVGCGTGDNLIQLKQRFPNTQITGIDISTDMLGKARTKITDPAISLKRRRYGAINLNEEPYDLILLSYSLTMMGAGYPQIITELKNDLSKNGYLAIVDFHTSPLPWFRKWMKINHADFSGELYPLLKESFSSVQTSFHNAYLGLWNYFLFIGTQN</sequence>
<dbReference type="PANTHER" id="PTHR43861:SF1">
    <property type="entry name" value="TRANS-ACONITATE 2-METHYLTRANSFERASE"/>
    <property type="match status" value="1"/>
</dbReference>
<keyword evidence="2 4" id="KW-0808">Transferase</keyword>
<dbReference type="CDD" id="cd02440">
    <property type="entry name" value="AdoMet_MTases"/>
    <property type="match status" value="1"/>
</dbReference>
<dbReference type="EMBL" id="NSKE01000006">
    <property type="protein sequence ID" value="PAU93965.1"/>
    <property type="molecule type" value="Genomic_DNA"/>
</dbReference>
<evidence type="ECO:0000313" key="4">
    <source>
        <dbReference type="EMBL" id="PAU93965.1"/>
    </source>
</evidence>
<keyword evidence="1 4" id="KW-0489">Methyltransferase</keyword>
<dbReference type="Gene3D" id="3.40.50.150">
    <property type="entry name" value="Vaccinia Virus protein VP39"/>
    <property type="match status" value="1"/>
</dbReference>
<protein>
    <submittedName>
        <fullName evidence="4">Methyltransferase type 12</fullName>
    </submittedName>
</protein>
<accession>A0A2A2GAU4</accession>
<organism evidence="4 5">
    <name type="scientific">Fodinibius salipaludis</name>
    <dbReference type="NCBI Taxonomy" id="2032627"/>
    <lineage>
        <taxon>Bacteria</taxon>
        <taxon>Pseudomonadati</taxon>
        <taxon>Balneolota</taxon>
        <taxon>Balneolia</taxon>
        <taxon>Balneolales</taxon>
        <taxon>Balneolaceae</taxon>
        <taxon>Fodinibius</taxon>
    </lineage>
</organism>
<dbReference type="PANTHER" id="PTHR43861">
    <property type="entry name" value="TRANS-ACONITATE 2-METHYLTRANSFERASE-RELATED"/>
    <property type="match status" value="1"/>
</dbReference>
<feature type="domain" description="Methyltransferase" evidence="3">
    <location>
        <begin position="55"/>
        <end position="148"/>
    </location>
</feature>
<dbReference type="RefSeq" id="WP_095606641.1">
    <property type="nucleotide sequence ID" value="NZ_NSKE01000006.1"/>
</dbReference>
<dbReference type="SUPFAM" id="SSF53335">
    <property type="entry name" value="S-adenosyl-L-methionine-dependent methyltransferases"/>
    <property type="match status" value="1"/>
</dbReference>
<dbReference type="GO" id="GO:0008168">
    <property type="term" value="F:methyltransferase activity"/>
    <property type="evidence" value="ECO:0007669"/>
    <property type="project" value="UniProtKB-KW"/>
</dbReference>
<name>A0A2A2GAU4_9BACT</name>